<evidence type="ECO:0000256" key="5">
    <source>
        <dbReference type="ARBA" id="ARBA00023163"/>
    </source>
</evidence>
<evidence type="ECO:0000256" key="4">
    <source>
        <dbReference type="ARBA" id="ARBA00023125"/>
    </source>
</evidence>
<dbReference type="InterPro" id="IPR014284">
    <property type="entry name" value="RNA_pol_sigma-70_dom"/>
</dbReference>
<dbReference type="SUPFAM" id="SSF88946">
    <property type="entry name" value="Sigma2 domain of RNA polymerase sigma factors"/>
    <property type="match status" value="1"/>
</dbReference>
<organism evidence="9 10">
    <name type="scientific">Tsukamurella soli</name>
    <dbReference type="NCBI Taxonomy" id="644556"/>
    <lineage>
        <taxon>Bacteria</taxon>
        <taxon>Bacillati</taxon>
        <taxon>Actinomycetota</taxon>
        <taxon>Actinomycetes</taxon>
        <taxon>Mycobacteriales</taxon>
        <taxon>Tsukamurellaceae</taxon>
        <taxon>Tsukamurella</taxon>
    </lineage>
</organism>
<keyword evidence="3 6" id="KW-0731">Sigma factor</keyword>
<proteinExistence type="inferred from homology"/>
<comment type="similarity">
    <text evidence="1 6">Belongs to the sigma-70 factor family. ECF subfamily.</text>
</comment>
<dbReference type="PANTHER" id="PTHR43133">
    <property type="entry name" value="RNA POLYMERASE ECF-TYPE SIGMA FACTO"/>
    <property type="match status" value="1"/>
</dbReference>
<dbReference type="InterPro" id="IPR013249">
    <property type="entry name" value="RNA_pol_sigma70_r4_t2"/>
</dbReference>
<keyword evidence="5 6" id="KW-0804">Transcription</keyword>
<name>A0ABP8KI50_9ACTN</name>
<feature type="domain" description="RNA polymerase sigma factor 70 region 4 type 2" evidence="8">
    <location>
        <begin position="116"/>
        <end position="167"/>
    </location>
</feature>
<dbReference type="InterPro" id="IPR039425">
    <property type="entry name" value="RNA_pol_sigma-70-like"/>
</dbReference>
<protein>
    <recommendedName>
        <fullName evidence="6">RNA polymerase sigma factor</fullName>
    </recommendedName>
</protein>
<dbReference type="InterPro" id="IPR036388">
    <property type="entry name" value="WH-like_DNA-bd_sf"/>
</dbReference>
<evidence type="ECO:0000259" key="7">
    <source>
        <dbReference type="Pfam" id="PF04542"/>
    </source>
</evidence>
<evidence type="ECO:0000313" key="10">
    <source>
        <dbReference type="Proteomes" id="UP001500635"/>
    </source>
</evidence>
<feature type="domain" description="RNA polymerase sigma-70 region 2" evidence="7">
    <location>
        <begin position="24"/>
        <end position="88"/>
    </location>
</feature>
<dbReference type="InterPro" id="IPR007627">
    <property type="entry name" value="RNA_pol_sigma70_r2"/>
</dbReference>
<dbReference type="InterPro" id="IPR013325">
    <property type="entry name" value="RNA_pol_sigma_r2"/>
</dbReference>
<dbReference type="InterPro" id="IPR013324">
    <property type="entry name" value="RNA_pol_sigma_r3/r4-like"/>
</dbReference>
<dbReference type="Pfam" id="PF04542">
    <property type="entry name" value="Sigma70_r2"/>
    <property type="match status" value="1"/>
</dbReference>
<sequence length="184" mass="19957">MQDQVTGLAVAAQRGDRGALTAFIAATQHEVRRYCAHLAGPGYSEDLAQETYLRAITALPSFRRASSARTWLLAIARRTVADHLRAAAARPRLVTADWRAALDARRSVTGPAALVEARLLLATLDRDRREALVLTQAFGLTYAEAADVCGCPVGTIRSRVARAREQLVRQHHGAHQAPNQEATA</sequence>
<evidence type="ECO:0000256" key="1">
    <source>
        <dbReference type="ARBA" id="ARBA00010641"/>
    </source>
</evidence>
<accession>A0ABP8KI50</accession>
<evidence type="ECO:0000256" key="2">
    <source>
        <dbReference type="ARBA" id="ARBA00023015"/>
    </source>
</evidence>
<dbReference type="Proteomes" id="UP001500635">
    <property type="component" value="Unassembled WGS sequence"/>
</dbReference>
<evidence type="ECO:0000313" key="9">
    <source>
        <dbReference type="EMBL" id="GAA4406667.1"/>
    </source>
</evidence>
<dbReference type="Gene3D" id="1.10.1740.10">
    <property type="match status" value="1"/>
</dbReference>
<dbReference type="RefSeq" id="WP_345001504.1">
    <property type="nucleotide sequence ID" value="NZ_BAABFR010000160.1"/>
</dbReference>
<keyword evidence="10" id="KW-1185">Reference proteome</keyword>
<evidence type="ECO:0000259" key="8">
    <source>
        <dbReference type="Pfam" id="PF08281"/>
    </source>
</evidence>
<comment type="caution">
    <text evidence="9">The sequence shown here is derived from an EMBL/GenBank/DDBJ whole genome shotgun (WGS) entry which is preliminary data.</text>
</comment>
<dbReference type="Pfam" id="PF08281">
    <property type="entry name" value="Sigma70_r4_2"/>
    <property type="match status" value="1"/>
</dbReference>
<dbReference type="InterPro" id="IPR000838">
    <property type="entry name" value="RNA_pol_sigma70_ECF_CS"/>
</dbReference>
<dbReference type="PANTHER" id="PTHR43133:SF61">
    <property type="entry name" value="ECF RNA POLYMERASE SIGMA FACTOR SIGC"/>
    <property type="match status" value="1"/>
</dbReference>
<gene>
    <name evidence="9" type="ORF">GCM10023147_50370</name>
</gene>
<reference evidence="10" key="1">
    <citation type="journal article" date="2019" name="Int. J. Syst. Evol. Microbiol.">
        <title>The Global Catalogue of Microorganisms (GCM) 10K type strain sequencing project: providing services to taxonomists for standard genome sequencing and annotation.</title>
        <authorList>
            <consortium name="The Broad Institute Genomics Platform"/>
            <consortium name="The Broad Institute Genome Sequencing Center for Infectious Disease"/>
            <person name="Wu L."/>
            <person name="Ma J."/>
        </authorList>
    </citation>
    <scope>NUCLEOTIDE SEQUENCE [LARGE SCALE GENOMIC DNA]</scope>
    <source>
        <strain evidence="10">JCM 17688</strain>
    </source>
</reference>
<dbReference type="CDD" id="cd06171">
    <property type="entry name" value="Sigma70_r4"/>
    <property type="match status" value="1"/>
</dbReference>
<evidence type="ECO:0000256" key="6">
    <source>
        <dbReference type="RuleBase" id="RU000716"/>
    </source>
</evidence>
<dbReference type="EMBL" id="BAABFR010000160">
    <property type="protein sequence ID" value="GAA4406667.1"/>
    <property type="molecule type" value="Genomic_DNA"/>
</dbReference>
<dbReference type="NCBIfam" id="TIGR02937">
    <property type="entry name" value="sigma70-ECF"/>
    <property type="match status" value="1"/>
</dbReference>
<keyword evidence="2 6" id="KW-0805">Transcription regulation</keyword>
<dbReference type="PROSITE" id="PS01063">
    <property type="entry name" value="SIGMA70_ECF"/>
    <property type="match status" value="1"/>
</dbReference>
<dbReference type="Gene3D" id="1.10.10.10">
    <property type="entry name" value="Winged helix-like DNA-binding domain superfamily/Winged helix DNA-binding domain"/>
    <property type="match status" value="1"/>
</dbReference>
<evidence type="ECO:0000256" key="3">
    <source>
        <dbReference type="ARBA" id="ARBA00023082"/>
    </source>
</evidence>
<keyword evidence="4 6" id="KW-0238">DNA-binding</keyword>
<dbReference type="SUPFAM" id="SSF88659">
    <property type="entry name" value="Sigma3 and sigma4 domains of RNA polymerase sigma factors"/>
    <property type="match status" value="1"/>
</dbReference>